<proteinExistence type="inferred from homology"/>
<protein>
    <recommendedName>
        <fullName evidence="4">Sulfotransferase family protein</fullName>
    </recommendedName>
</protein>
<dbReference type="SUPFAM" id="SSF52540">
    <property type="entry name" value="P-loop containing nucleoside triphosphate hydrolases"/>
    <property type="match status" value="1"/>
</dbReference>
<dbReference type="AlphaFoldDB" id="A0A518AW45"/>
<dbReference type="InterPro" id="IPR027417">
    <property type="entry name" value="P-loop_NTPase"/>
</dbReference>
<dbReference type="Gene3D" id="3.40.50.300">
    <property type="entry name" value="P-loop containing nucleotide triphosphate hydrolases"/>
    <property type="match status" value="1"/>
</dbReference>
<evidence type="ECO:0000313" key="2">
    <source>
        <dbReference type="EMBL" id="QDU58930.1"/>
    </source>
</evidence>
<dbReference type="KEGG" id="amuc:Pan181_51710"/>
<dbReference type="GO" id="GO:0019752">
    <property type="term" value="P:carboxylic acid metabolic process"/>
    <property type="evidence" value="ECO:0007669"/>
    <property type="project" value="TreeGrafter"/>
</dbReference>
<dbReference type="OrthoDB" id="272985at2"/>
<dbReference type="Pfam" id="PF19798">
    <property type="entry name" value="Sulfotransfer_5"/>
    <property type="match status" value="1"/>
</dbReference>
<dbReference type="PANTHER" id="PTHR42743">
    <property type="entry name" value="AMINO-ACID AMINOTRANSFERASE"/>
    <property type="match status" value="1"/>
</dbReference>
<evidence type="ECO:0008006" key="4">
    <source>
        <dbReference type="Google" id="ProtNLM"/>
    </source>
</evidence>
<sequence length="248" mass="28926">MNHLIALWAHPRSRSTALERVFIERGDFHVLHEPFAALYYQHEQRAAAVKSSLDAEESCDYATIRNRLLGLVQDEDLFFKDMCYHCHDHLKADQPLLQRMTHVFLVRDPKPTIASHFAKNPCVTLEEIGYEKQASIFRQVQAVQRSMPIVVCAETLVAHPTSVLSELCQRLEIAFDAKSLNWSAGQHDKWQQWQGWHEEVANSQGLHRENTEYEQTVENNPTLAEYYDYHLPYYEEMHQHRIVADEAL</sequence>
<evidence type="ECO:0000313" key="3">
    <source>
        <dbReference type="Proteomes" id="UP000315750"/>
    </source>
</evidence>
<organism evidence="2 3">
    <name type="scientific">Aeoliella mucimassa</name>
    <dbReference type="NCBI Taxonomy" id="2527972"/>
    <lineage>
        <taxon>Bacteria</taxon>
        <taxon>Pseudomonadati</taxon>
        <taxon>Planctomycetota</taxon>
        <taxon>Planctomycetia</taxon>
        <taxon>Pirellulales</taxon>
        <taxon>Lacipirellulaceae</taxon>
        <taxon>Aeoliella</taxon>
    </lineage>
</organism>
<gene>
    <name evidence="2" type="ORF">Pan181_51710</name>
</gene>
<accession>A0A518AW45</accession>
<dbReference type="EMBL" id="CP036278">
    <property type="protein sequence ID" value="QDU58930.1"/>
    <property type="molecule type" value="Genomic_DNA"/>
</dbReference>
<name>A0A518AW45_9BACT</name>
<keyword evidence="3" id="KW-1185">Reference proteome</keyword>
<comment type="similarity">
    <text evidence="1">Belongs to the class-IV pyridoxal-phosphate-dependent aminotransferase family.</text>
</comment>
<dbReference type="RefSeq" id="WP_145251483.1">
    <property type="nucleotide sequence ID" value="NZ_CP036278.1"/>
</dbReference>
<dbReference type="Proteomes" id="UP000315750">
    <property type="component" value="Chromosome"/>
</dbReference>
<dbReference type="InterPro" id="IPR050571">
    <property type="entry name" value="Class-IV_PLP-Dep_Aminotrnsfr"/>
</dbReference>
<dbReference type="PANTHER" id="PTHR42743:SF11">
    <property type="entry name" value="AMINODEOXYCHORISMATE LYASE"/>
    <property type="match status" value="1"/>
</dbReference>
<evidence type="ECO:0000256" key="1">
    <source>
        <dbReference type="ARBA" id="ARBA00009320"/>
    </source>
</evidence>
<reference evidence="2 3" key="1">
    <citation type="submission" date="2019-02" db="EMBL/GenBank/DDBJ databases">
        <title>Deep-cultivation of Planctomycetes and their phenomic and genomic characterization uncovers novel biology.</title>
        <authorList>
            <person name="Wiegand S."/>
            <person name="Jogler M."/>
            <person name="Boedeker C."/>
            <person name="Pinto D."/>
            <person name="Vollmers J."/>
            <person name="Rivas-Marin E."/>
            <person name="Kohn T."/>
            <person name="Peeters S.H."/>
            <person name="Heuer A."/>
            <person name="Rast P."/>
            <person name="Oberbeckmann S."/>
            <person name="Bunk B."/>
            <person name="Jeske O."/>
            <person name="Meyerdierks A."/>
            <person name="Storesund J.E."/>
            <person name="Kallscheuer N."/>
            <person name="Luecker S."/>
            <person name="Lage O.M."/>
            <person name="Pohl T."/>
            <person name="Merkel B.J."/>
            <person name="Hornburger P."/>
            <person name="Mueller R.-W."/>
            <person name="Bruemmer F."/>
            <person name="Labrenz M."/>
            <person name="Spormann A.M."/>
            <person name="Op den Camp H."/>
            <person name="Overmann J."/>
            <person name="Amann R."/>
            <person name="Jetten M.S.M."/>
            <person name="Mascher T."/>
            <person name="Medema M.H."/>
            <person name="Devos D.P."/>
            <person name="Kaster A.-K."/>
            <person name="Ovreas L."/>
            <person name="Rohde M."/>
            <person name="Galperin M.Y."/>
            <person name="Jogler C."/>
        </authorList>
    </citation>
    <scope>NUCLEOTIDE SEQUENCE [LARGE SCALE GENOMIC DNA]</scope>
    <source>
        <strain evidence="2 3">Pan181</strain>
    </source>
</reference>